<organism evidence="1 2">
    <name type="scientific">Citrus x changshan-huyou</name>
    <dbReference type="NCBI Taxonomy" id="2935761"/>
    <lineage>
        <taxon>Eukaryota</taxon>
        <taxon>Viridiplantae</taxon>
        <taxon>Streptophyta</taxon>
        <taxon>Embryophyta</taxon>
        <taxon>Tracheophyta</taxon>
        <taxon>Spermatophyta</taxon>
        <taxon>Magnoliopsida</taxon>
        <taxon>eudicotyledons</taxon>
        <taxon>Gunneridae</taxon>
        <taxon>Pentapetalae</taxon>
        <taxon>rosids</taxon>
        <taxon>malvids</taxon>
        <taxon>Sapindales</taxon>
        <taxon>Rutaceae</taxon>
        <taxon>Aurantioideae</taxon>
        <taxon>Citrus</taxon>
    </lineage>
</organism>
<reference evidence="1 2" key="1">
    <citation type="submission" date="2024-05" db="EMBL/GenBank/DDBJ databases">
        <title>Haplotype-resolved chromosome-level genome assembly of Huyou (Citrus changshanensis).</title>
        <authorList>
            <person name="Miao C."/>
            <person name="Chen W."/>
            <person name="Wu Y."/>
            <person name="Wang L."/>
            <person name="Zhao S."/>
            <person name="Grierson D."/>
            <person name="Xu C."/>
            <person name="Chen K."/>
        </authorList>
    </citation>
    <scope>NUCLEOTIDE SEQUENCE [LARGE SCALE GENOMIC DNA]</scope>
    <source>
        <strain evidence="1">01-14</strain>
        <tissue evidence="1">Leaf</tissue>
    </source>
</reference>
<evidence type="ECO:0000313" key="1">
    <source>
        <dbReference type="EMBL" id="KAK9208639.1"/>
    </source>
</evidence>
<dbReference type="Proteomes" id="UP001428341">
    <property type="component" value="Unassembled WGS sequence"/>
</dbReference>
<dbReference type="EMBL" id="JBCGBO010000004">
    <property type="protein sequence ID" value="KAK9208639.1"/>
    <property type="molecule type" value="Genomic_DNA"/>
</dbReference>
<comment type="caution">
    <text evidence="1">The sequence shown here is derived from an EMBL/GenBank/DDBJ whole genome shotgun (WGS) entry which is preliminary data.</text>
</comment>
<evidence type="ECO:0000313" key="2">
    <source>
        <dbReference type="Proteomes" id="UP001428341"/>
    </source>
</evidence>
<name>A0AAP0MGE2_9ROSI</name>
<proteinExistence type="predicted"/>
<gene>
    <name evidence="1" type="ORF">WN944_000998</name>
</gene>
<accession>A0AAP0MGE2</accession>
<keyword evidence="2" id="KW-1185">Reference proteome</keyword>
<dbReference type="AlphaFoldDB" id="A0AAP0MGE2"/>
<sequence>MSCTPWLSMDDRYQIPVENSAYNTILWKHWLHYMEAVPSTLHQVVRCVSLTGRGLFDIKRNQMMAKQCYSIAIKPYKGTLGSEHVLGDKKKPATKENVKTFISEHVPIQEYVHFPQQVVDDGAK</sequence>
<protein>
    <submittedName>
        <fullName evidence="1">Uncharacterized protein</fullName>
    </submittedName>
</protein>